<dbReference type="EnsemblProtists" id="EOD08751">
    <property type="protein sequence ID" value="EOD08751"/>
    <property type="gene ID" value="EMIHUDRAFT_120840"/>
</dbReference>
<feature type="region of interest" description="Disordered" evidence="1">
    <location>
        <begin position="82"/>
        <end position="168"/>
    </location>
</feature>
<protein>
    <recommendedName>
        <fullName evidence="4">Agenet domain-containing protein</fullName>
    </recommendedName>
</protein>
<accession>A0A0D3IBW6</accession>
<dbReference type="Proteomes" id="UP000013827">
    <property type="component" value="Unassembled WGS sequence"/>
</dbReference>
<evidence type="ECO:0000256" key="1">
    <source>
        <dbReference type="SAM" id="MobiDB-lite"/>
    </source>
</evidence>
<dbReference type="KEGG" id="ehx:EMIHUDRAFT_120840"/>
<organism evidence="2 3">
    <name type="scientific">Emiliania huxleyi (strain CCMP1516)</name>
    <dbReference type="NCBI Taxonomy" id="280463"/>
    <lineage>
        <taxon>Eukaryota</taxon>
        <taxon>Haptista</taxon>
        <taxon>Haptophyta</taxon>
        <taxon>Prymnesiophyceae</taxon>
        <taxon>Isochrysidales</taxon>
        <taxon>Noelaerhabdaceae</taxon>
        <taxon>Emiliania</taxon>
    </lineage>
</organism>
<reference evidence="2" key="2">
    <citation type="submission" date="2024-10" db="UniProtKB">
        <authorList>
            <consortium name="EnsemblProtists"/>
        </authorList>
    </citation>
    <scope>IDENTIFICATION</scope>
</reference>
<dbReference type="HOGENOM" id="CLU_1067915_0_0_1"/>
<evidence type="ECO:0008006" key="4">
    <source>
        <dbReference type="Google" id="ProtNLM"/>
    </source>
</evidence>
<dbReference type="PaxDb" id="2903-EOD08751"/>
<dbReference type="AlphaFoldDB" id="A0A0D3IBW6"/>
<evidence type="ECO:0000313" key="2">
    <source>
        <dbReference type="EnsemblProtists" id="EOD08751"/>
    </source>
</evidence>
<proteinExistence type="predicted"/>
<dbReference type="RefSeq" id="XP_005761180.1">
    <property type="nucleotide sequence ID" value="XM_005761123.1"/>
</dbReference>
<keyword evidence="3" id="KW-1185">Reference proteome</keyword>
<sequence length="261" mass="28184">MPSARDVNRAWPLGTACEFKWGDKWHRAISNGVVGGRLELKEVRERAVTPLPLQEAARSVVAKGTHLEWTLKDERKIGAPVAAKRELAPVPSEPVKAAKREPPAEASASDAQPEGSSHAQPEAGSRKQPKASSRKQPAPEVSESAPKRARKQPAAAPPASRPACISLLTGRPLAPSDAELRVWESPAGGKAAALRGRELDCLRLIGSVHLSFEVKPDAPGNLAEALGVHSEKPRMRRPRKRWYTAKRNCSSADLPYVSTEP</sequence>
<name>A0A0D3IBW6_EMIH1</name>
<evidence type="ECO:0000313" key="3">
    <source>
        <dbReference type="Proteomes" id="UP000013827"/>
    </source>
</evidence>
<reference evidence="3" key="1">
    <citation type="journal article" date="2013" name="Nature">
        <title>Pan genome of the phytoplankton Emiliania underpins its global distribution.</title>
        <authorList>
            <person name="Read B.A."/>
            <person name="Kegel J."/>
            <person name="Klute M.J."/>
            <person name="Kuo A."/>
            <person name="Lefebvre S.C."/>
            <person name="Maumus F."/>
            <person name="Mayer C."/>
            <person name="Miller J."/>
            <person name="Monier A."/>
            <person name="Salamov A."/>
            <person name="Young J."/>
            <person name="Aguilar M."/>
            <person name="Claverie J.M."/>
            <person name="Frickenhaus S."/>
            <person name="Gonzalez K."/>
            <person name="Herman E.K."/>
            <person name="Lin Y.C."/>
            <person name="Napier J."/>
            <person name="Ogata H."/>
            <person name="Sarno A.F."/>
            <person name="Shmutz J."/>
            <person name="Schroeder D."/>
            <person name="de Vargas C."/>
            <person name="Verret F."/>
            <person name="von Dassow P."/>
            <person name="Valentin K."/>
            <person name="Van de Peer Y."/>
            <person name="Wheeler G."/>
            <person name="Dacks J.B."/>
            <person name="Delwiche C.F."/>
            <person name="Dyhrman S.T."/>
            <person name="Glockner G."/>
            <person name="John U."/>
            <person name="Richards T."/>
            <person name="Worden A.Z."/>
            <person name="Zhang X."/>
            <person name="Grigoriev I.V."/>
            <person name="Allen A.E."/>
            <person name="Bidle K."/>
            <person name="Borodovsky M."/>
            <person name="Bowler C."/>
            <person name="Brownlee C."/>
            <person name="Cock J.M."/>
            <person name="Elias M."/>
            <person name="Gladyshev V.N."/>
            <person name="Groth M."/>
            <person name="Guda C."/>
            <person name="Hadaegh A."/>
            <person name="Iglesias-Rodriguez M.D."/>
            <person name="Jenkins J."/>
            <person name="Jones B.M."/>
            <person name="Lawson T."/>
            <person name="Leese F."/>
            <person name="Lindquist E."/>
            <person name="Lobanov A."/>
            <person name="Lomsadze A."/>
            <person name="Malik S.B."/>
            <person name="Marsh M.E."/>
            <person name="Mackinder L."/>
            <person name="Mock T."/>
            <person name="Mueller-Roeber B."/>
            <person name="Pagarete A."/>
            <person name="Parker M."/>
            <person name="Probert I."/>
            <person name="Quesneville H."/>
            <person name="Raines C."/>
            <person name="Rensing S.A."/>
            <person name="Riano-Pachon D.M."/>
            <person name="Richier S."/>
            <person name="Rokitta S."/>
            <person name="Shiraiwa Y."/>
            <person name="Soanes D.M."/>
            <person name="van der Giezen M."/>
            <person name="Wahlund T.M."/>
            <person name="Williams B."/>
            <person name="Wilson W."/>
            <person name="Wolfe G."/>
            <person name="Wurch L.L."/>
        </authorList>
    </citation>
    <scope>NUCLEOTIDE SEQUENCE</scope>
</reference>
<dbReference type="GeneID" id="17254900"/>